<comment type="caution">
    <text evidence="9">The sequence shown here is derived from an EMBL/GenBank/DDBJ whole genome shotgun (WGS) entry which is preliminary data.</text>
</comment>
<dbReference type="PANTHER" id="PTHR43731:SF14">
    <property type="entry name" value="PRESENILIN-ASSOCIATED RHOMBOID-LIKE PROTEIN, MITOCHONDRIAL"/>
    <property type="match status" value="1"/>
</dbReference>
<evidence type="ECO:0000256" key="5">
    <source>
        <dbReference type="ARBA" id="ARBA00022989"/>
    </source>
</evidence>
<dbReference type="SUPFAM" id="SSF144091">
    <property type="entry name" value="Rhomboid-like"/>
    <property type="match status" value="1"/>
</dbReference>
<feature type="transmembrane region" description="Helical" evidence="7">
    <location>
        <begin position="12"/>
        <end position="30"/>
    </location>
</feature>
<dbReference type="InterPro" id="IPR022764">
    <property type="entry name" value="Peptidase_S54_rhomboid_dom"/>
</dbReference>
<evidence type="ECO:0000256" key="6">
    <source>
        <dbReference type="ARBA" id="ARBA00023136"/>
    </source>
</evidence>
<dbReference type="Pfam" id="PF01694">
    <property type="entry name" value="Rhomboid"/>
    <property type="match status" value="1"/>
</dbReference>
<feature type="transmembrane region" description="Helical" evidence="7">
    <location>
        <begin position="125"/>
        <end position="145"/>
    </location>
</feature>
<evidence type="ECO:0000313" key="10">
    <source>
        <dbReference type="Proteomes" id="UP000285961"/>
    </source>
</evidence>
<dbReference type="AlphaFoldDB" id="A0A419ET47"/>
<keyword evidence="5 7" id="KW-1133">Transmembrane helix</keyword>
<comment type="similarity">
    <text evidence="2">Belongs to the peptidase S54 family.</text>
</comment>
<feature type="transmembrane region" description="Helical" evidence="7">
    <location>
        <begin position="102"/>
        <end position="119"/>
    </location>
</feature>
<evidence type="ECO:0000256" key="7">
    <source>
        <dbReference type="SAM" id="Phobius"/>
    </source>
</evidence>
<sequence>MIPIRDKNPADLFPLVTIAIIVTNVLAFMYQLSQGPQHFEQLTVSLALVPKAFVASPFAAEQYAAVFMSMFLHGGIIHILGNMLFLWVFGNNIEDYFGHFKFAIFYLACGLGATLTHVFTHPHSAIPVIGASGAISGVLGAYFLLFPKARVVTLVPIFFFLYFIEVPAFFFLGVYILMQLAYGLPSLSVGPEEAQGIAWFAHIGGFFAGILLLFVLGKRRGFRKRMPH</sequence>
<evidence type="ECO:0000259" key="8">
    <source>
        <dbReference type="Pfam" id="PF01694"/>
    </source>
</evidence>
<keyword evidence="3 7" id="KW-0812">Transmembrane</keyword>
<protein>
    <submittedName>
        <fullName evidence="9">Rhomboid family intramembrane serine protease</fullName>
    </submittedName>
</protein>
<dbReference type="GO" id="GO:0016020">
    <property type="term" value="C:membrane"/>
    <property type="evidence" value="ECO:0007669"/>
    <property type="project" value="UniProtKB-SubCell"/>
</dbReference>
<organism evidence="9 10">
    <name type="scientific">Candidatus Abyssobacteria bacterium SURF_17</name>
    <dbReference type="NCBI Taxonomy" id="2093361"/>
    <lineage>
        <taxon>Bacteria</taxon>
        <taxon>Pseudomonadati</taxon>
        <taxon>Candidatus Hydrogenedentota</taxon>
        <taxon>Candidatus Abyssobacteria</taxon>
    </lineage>
</organism>
<evidence type="ECO:0000256" key="1">
    <source>
        <dbReference type="ARBA" id="ARBA00004141"/>
    </source>
</evidence>
<proteinExistence type="inferred from homology"/>
<dbReference type="InterPro" id="IPR035952">
    <property type="entry name" value="Rhomboid-like_sf"/>
</dbReference>
<feature type="domain" description="Peptidase S54 rhomboid" evidence="8">
    <location>
        <begin position="61"/>
        <end position="218"/>
    </location>
</feature>
<accession>A0A419ET47</accession>
<dbReference type="InterPro" id="IPR050925">
    <property type="entry name" value="Rhomboid_protease_S54"/>
</dbReference>
<keyword evidence="6 7" id="KW-0472">Membrane</keyword>
<evidence type="ECO:0000256" key="2">
    <source>
        <dbReference type="ARBA" id="ARBA00009045"/>
    </source>
</evidence>
<dbReference type="EMBL" id="QZKI01000110">
    <property type="protein sequence ID" value="RJP66976.1"/>
    <property type="molecule type" value="Genomic_DNA"/>
</dbReference>
<name>A0A419ET47_9BACT</name>
<evidence type="ECO:0000256" key="3">
    <source>
        <dbReference type="ARBA" id="ARBA00022692"/>
    </source>
</evidence>
<keyword evidence="4" id="KW-0378">Hydrolase</keyword>
<comment type="subcellular location">
    <subcellularLocation>
        <location evidence="1">Membrane</location>
        <topology evidence="1">Multi-pass membrane protein</topology>
    </subcellularLocation>
</comment>
<dbReference type="GO" id="GO:0004252">
    <property type="term" value="F:serine-type endopeptidase activity"/>
    <property type="evidence" value="ECO:0007669"/>
    <property type="project" value="InterPro"/>
</dbReference>
<feature type="transmembrane region" description="Helical" evidence="7">
    <location>
        <begin position="197"/>
        <end position="216"/>
    </location>
</feature>
<gene>
    <name evidence="9" type="ORF">C4532_15265</name>
</gene>
<dbReference type="Proteomes" id="UP000285961">
    <property type="component" value="Unassembled WGS sequence"/>
</dbReference>
<reference evidence="9 10" key="1">
    <citation type="journal article" date="2017" name="ISME J.">
        <title>Energy and carbon metabolisms in a deep terrestrial subsurface fluid microbial community.</title>
        <authorList>
            <person name="Momper L."/>
            <person name="Jungbluth S.P."/>
            <person name="Lee M.D."/>
            <person name="Amend J.P."/>
        </authorList>
    </citation>
    <scope>NUCLEOTIDE SEQUENCE [LARGE SCALE GENOMIC DNA]</scope>
    <source>
        <strain evidence="9">SURF_17</strain>
    </source>
</reference>
<dbReference type="Gene3D" id="1.20.1540.10">
    <property type="entry name" value="Rhomboid-like"/>
    <property type="match status" value="1"/>
</dbReference>
<keyword evidence="9" id="KW-0645">Protease</keyword>
<dbReference type="GO" id="GO:0006508">
    <property type="term" value="P:proteolysis"/>
    <property type="evidence" value="ECO:0007669"/>
    <property type="project" value="UniProtKB-KW"/>
</dbReference>
<evidence type="ECO:0000256" key="4">
    <source>
        <dbReference type="ARBA" id="ARBA00022801"/>
    </source>
</evidence>
<evidence type="ECO:0000313" key="9">
    <source>
        <dbReference type="EMBL" id="RJP66976.1"/>
    </source>
</evidence>
<dbReference type="PANTHER" id="PTHR43731">
    <property type="entry name" value="RHOMBOID PROTEASE"/>
    <property type="match status" value="1"/>
</dbReference>
<feature type="transmembrane region" description="Helical" evidence="7">
    <location>
        <begin position="66"/>
        <end position="90"/>
    </location>
</feature>
<dbReference type="FunFam" id="1.20.1540.10:FF:000027">
    <property type="entry name" value="Rhomboid family intramembrane serine protease"/>
    <property type="match status" value="1"/>
</dbReference>
<feature type="transmembrane region" description="Helical" evidence="7">
    <location>
        <begin position="157"/>
        <end position="177"/>
    </location>
</feature>